<dbReference type="Proteomes" id="UP000605986">
    <property type="component" value="Unassembled WGS sequence"/>
</dbReference>
<keyword evidence="2" id="KW-1185">Reference proteome</keyword>
<dbReference type="Gene3D" id="3.30.559.10">
    <property type="entry name" value="Chloramphenicol acetyltransferase-like domain"/>
    <property type="match status" value="1"/>
</dbReference>
<organism evidence="1 2">
    <name type="scientific">Fusarium austroafricanum</name>
    <dbReference type="NCBI Taxonomy" id="2364996"/>
    <lineage>
        <taxon>Eukaryota</taxon>
        <taxon>Fungi</taxon>
        <taxon>Dikarya</taxon>
        <taxon>Ascomycota</taxon>
        <taxon>Pezizomycotina</taxon>
        <taxon>Sordariomycetes</taxon>
        <taxon>Hypocreomycetidae</taxon>
        <taxon>Hypocreales</taxon>
        <taxon>Nectriaceae</taxon>
        <taxon>Fusarium</taxon>
        <taxon>Fusarium concolor species complex</taxon>
    </lineage>
</organism>
<dbReference type="GO" id="GO:0008080">
    <property type="term" value="F:N-acetyltransferase activity"/>
    <property type="evidence" value="ECO:0007669"/>
    <property type="project" value="TreeGrafter"/>
</dbReference>
<proteinExistence type="predicted"/>
<evidence type="ECO:0008006" key="3">
    <source>
        <dbReference type="Google" id="ProtNLM"/>
    </source>
</evidence>
<dbReference type="PANTHER" id="PTHR28037:SF1">
    <property type="entry name" value="ALCOHOL O-ACETYLTRANSFERASE 1-RELATED"/>
    <property type="match status" value="1"/>
</dbReference>
<protein>
    <recommendedName>
        <fullName evidence="3">Alcohol acetyltransferase</fullName>
    </recommendedName>
</protein>
<dbReference type="EMBL" id="JAADJG010000598">
    <property type="protein sequence ID" value="KAF4442462.1"/>
    <property type="molecule type" value="Genomic_DNA"/>
</dbReference>
<dbReference type="InterPro" id="IPR010828">
    <property type="entry name" value="Atf2/Sli1-like"/>
</dbReference>
<evidence type="ECO:0000313" key="2">
    <source>
        <dbReference type="Proteomes" id="UP000605986"/>
    </source>
</evidence>
<dbReference type="InterPro" id="IPR023213">
    <property type="entry name" value="CAT-like_dom_sf"/>
</dbReference>
<sequence>MIASFFGQKSSRTPEEEARILRKLSPNECFQNAQHLLGLYVGCALSCRYHVPEALLASDTDSFQSAIENAFARAILQHPALTVGRIDDDTKKPLWFRLDCIDFNNHITWQTVSEFEDDENTLRDVLEWQVNNPYPNLETQPCWRAVILQRAGSKFMDVVFAWDHSAGDGKSGKIFHDTFLACLNTPDANSVTLKDRSFEVPVTPHTPSMDQLIDLPISLGYIVSELSREFLPQLSTKPHMATWAPIFAEPAKTRLSWMHVTKEALPSVLDACRNHETTLTGLLNTLFMVSMATRLSESKARALSCGTPVCFRQFQEAGRKSDVDCNKTVMNCYAYWPFVFEQGLVAKIRQQFSDAKTNPDLDANLEDAVWAVARTIREGLSAKLSQGTKNDTVGLAKFIGDWQSYFKGLSKTREHAFEVSNLGFIQGRLPETSDGKDKWTIDGASFAQTSPSYGAALTLNVISTKGGELVVSNAWQVGTVEDEFAQGVSSDVERWLNELGNNGCIKFMKGKKSA</sequence>
<evidence type="ECO:0000313" key="1">
    <source>
        <dbReference type="EMBL" id="KAF4442462.1"/>
    </source>
</evidence>
<name>A0A8H4K0J8_9HYPO</name>
<comment type="caution">
    <text evidence="1">The sequence shown here is derived from an EMBL/GenBank/DDBJ whole genome shotgun (WGS) entry which is preliminary data.</text>
</comment>
<dbReference type="SUPFAM" id="SSF52777">
    <property type="entry name" value="CoA-dependent acyltransferases"/>
    <property type="match status" value="1"/>
</dbReference>
<dbReference type="InterPro" id="IPR052058">
    <property type="entry name" value="Alcohol_O-acetyltransferase"/>
</dbReference>
<accession>A0A8H4K0J8</accession>
<dbReference type="Pfam" id="PF07247">
    <property type="entry name" value="AATase"/>
    <property type="match status" value="1"/>
</dbReference>
<reference evidence="1" key="1">
    <citation type="submission" date="2020-01" db="EMBL/GenBank/DDBJ databases">
        <title>Identification and distribution of gene clusters putatively required for synthesis of sphingolipid metabolism inhibitors in phylogenetically diverse species of the filamentous fungus Fusarium.</title>
        <authorList>
            <person name="Kim H.-S."/>
            <person name="Busman M."/>
            <person name="Brown D.W."/>
            <person name="Divon H."/>
            <person name="Uhlig S."/>
            <person name="Proctor R.H."/>
        </authorList>
    </citation>
    <scope>NUCLEOTIDE SEQUENCE</scope>
    <source>
        <strain evidence="1">NRRL 53441</strain>
    </source>
</reference>
<gene>
    <name evidence="1" type="ORF">F53441_11748</name>
</gene>
<dbReference type="PANTHER" id="PTHR28037">
    <property type="entry name" value="ALCOHOL O-ACETYLTRANSFERASE 1-RELATED"/>
    <property type="match status" value="1"/>
</dbReference>
<dbReference type="AlphaFoldDB" id="A0A8H4K0J8"/>
<dbReference type="OrthoDB" id="2150604at2759"/>